<sequence>MSYIKRQELHCRSFKLAFQISLGEEVSYVLKKLGAQEPPKGMKWVFCRFRRVRGKSGKVLDAHEYGYEAWAFLVPCAA</sequence>
<name>A0A653KB76_9GAMM</name>
<organism evidence="1 2">
    <name type="scientific">Acinetobacter proteolyticus</name>
    <dbReference type="NCBI Taxonomy" id="1776741"/>
    <lineage>
        <taxon>Bacteria</taxon>
        <taxon>Pseudomonadati</taxon>
        <taxon>Pseudomonadota</taxon>
        <taxon>Gammaproteobacteria</taxon>
        <taxon>Moraxellales</taxon>
        <taxon>Moraxellaceae</taxon>
        <taxon>Acinetobacter</taxon>
    </lineage>
</organism>
<evidence type="ECO:0000313" key="1">
    <source>
        <dbReference type="EMBL" id="VXA58155.1"/>
    </source>
</evidence>
<dbReference type="Proteomes" id="UP000430404">
    <property type="component" value="Unassembled WGS sequence"/>
</dbReference>
<protein>
    <submittedName>
        <fullName evidence="1">Uncharacterized protein</fullName>
    </submittedName>
</protein>
<gene>
    <name evidence="1" type="ORF">ACI8B_590008</name>
</gene>
<reference evidence="1 2" key="1">
    <citation type="submission" date="2019-10" db="EMBL/GenBank/DDBJ databases">
        <authorList>
            <person name="Karimi E."/>
        </authorList>
    </citation>
    <scope>NUCLEOTIDE SEQUENCE [LARGE SCALE GENOMIC DNA]</scope>
    <source>
        <strain evidence="1">Acinetobacter sp. 8BE</strain>
    </source>
</reference>
<proteinExistence type="predicted"/>
<accession>A0A653KB76</accession>
<dbReference type="EMBL" id="CABWKZ010000055">
    <property type="protein sequence ID" value="VXA58155.1"/>
    <property type="molecule type" value="Genomic_DNA"/>
</dbReference>
<evidence type="ECO:0000313" key="2">
    <source>
        <dbReference type="Proteomes" id="UP000430404"/>
    </source>
</evidence>
<dbReference type="AlphaFoldDB" id="A0A653KB76"/>